<gene>
    <name evidence="3" type="ORF">LCGC14_2644550</name>
</gene>
<dbReference type="Pfam" id="PF14691">
    <property type="entry name" value="Fer4_20"/>
    <property type="match status" value="1"/>
</dbReference>
<sequence>AIKRHYLPIEERIKSFKEVNLGYLELDEVIQECERCHQCFIKSDPNLKPPPCKKYCPTQCNSREIIKNVLENNIEEALKIIYEHYPFPRCVERVCPGYCQLHCTAGKRGDPIQIPMIKRYLVDNYGLSKDYYNREADIGKKVAVIGSGPLGLTVAFYLRKQGISVSVFERDDVIGGLLVSAIPEFRLPRKVLNTEVDNIKKLGVNFITNKGIDENFTMDQLLDSGYDAIAIGIGSQKSVYMGVPGEDSKIILHALEFLKNVNLKREIPELEKKKVIVIGGGSTATDTARVAKRLGSDATILYRREKVHMPAGKIEIEHTEEEGINIEFLVNPKEFVCSEDEFQGAVCQTMDLGELDGSNRPIPIPIEDSEVKYEADYIIEAVGQEPDLRGFDITNFKITKKKTFVVNNSFFTNVPTVLAGGDCVVGSKSVVHAVADGKIIANQIIESFKKK</sequence>
<dbReference type="InterPro" id="IPR009051">
    <property type="entry name" value="Helical_ferredxn"/>
</dbReference>
<evidence type="ECO:0000259" key="1">
    <source>
        <dbReference type="Pfam" id="PF07992"/>
    </source>
</evidence>
<dbReference type="Pfam" id="PF07992">
    <property type="entry name" value="Pyr_redox_2"/>
    <property type="match status" value="1"/>
</dbReference>
<evidence type="ECO:0000313" key="3">
    <source>
        <dbReference type="EMBL" id="KKK98258.1"/>
    </source>
</evidence>
<comment type="caution">
    <text evidence="3">The sequence shown here is derived from an EMBL/GenBank/DDBJ whole genome shotgun (WGS) entry which is preliminary data.</text>
</comment>
<accession>A0A0F8ZWK6</accession>
<dbReference type="Gene3D" id="1.10.1060.10">
    <property type="entry name" value="Alpha-helical ferredoxin"/>
    <property type="match status" value="1"/>
</dbReference>
<dbReference type="InterPro" id="IPR036188">
    <property type="entry name" value="FAD/NAD-bd_sf"/>
</dbReference>
<dbReference type="PANTHER" id="PTHR42783">
    <property type="entry name" value="GLUTAMATE SYNTHASE [NADPH] SMALL CHAIN"/>
    <property type="match status" value="1"/>
</dbReference>
<reference evidence="3" key="1">
    <citation type="journal article" date="2015" name="Nature">
        <title>Complex archaea that bridge the gap between prokaryotes and eukaryotes.</title>
        <authorList>
            <person name="Spang A."/>
            <person name="Saw J.H."/>
            <person name="Jorgensen S.L."/>
            <person name="Zaremba-Niedzwiedzka K."/>
            <person name="Martijn J."/>
            <person name="Lind A.E."/>
            <person name="van Eijk R."/>
            <person name="Schleper C."/>
            <person name="Guy L."/>
            <person name="Ettema T.J."/>
        </authorList>
    </citation>
    <scope>NUCLEOTIDE SEQUENCE</scope>
</reference>
<proteinExistence type="predicted"/>
<protein>
    <recommendedName>
        <fullName evidence="4">4Fe-4S ferredoxin-type domain-containing protein</fullName>
    </recommendedName>
</protein>
<dbReference type="PRINTS" id="PR00419">
    <property type="entry name" value="ADXRDTASE"/>
</dbReference>
<feature type="domain" description="FAD/NAD(P)-binding" evidence="1">
    <location>
        <begin position="140"/>
        <end position="437"/>
    </location>
</feature>
<dbReference type="GO" id="GO:0016491">
    <property type="term" value="F:oxidoreductase activity"/>
    <property type="evidence" value="ECO:0007669"/>
    <property type="project" value="InterPro"/>
</dbReference>
<dbReference type="GO" id="GO:0051536">
    <property type="term" value="F:iron-sulfur cluster binding"/>
    <property type="evidence" value="ECO:0007669"/>
    <property type="project" value="InterPro"/>
</dbReference>
<dbReference type="InterPro" id="IPR028261">
    <property type="entry name" value="DPD_II"/>
</dbReference>
<dbReference type="SUPFAM" id="SSF51971">
    <property type="entry name" value="Nucleotide-binding domain"/>
    <property type="match status" value="1"/>
</dbReference>
<evidence type="ECO:0000259" key="2">
    <source>
        <dbReference type="Pfam" id="PF14691"/>
    </source>
</evidence>
<feature type="non-terminal residue" evidence="3">
    <location>
        <position position="1"/>
    </location>
</feature>
<dbReference type="AlphaFoldDB" id="A0A0F8ZWK6"/>
<dbReference type="PANTHER" id="PTHR42783:SF3">
    <property type="entry name" value="GLUTAMATE SYNTHASE [NADPH] SMALL CHAIN-RELATED"/>
    <property type="match status" value="1"/>
</dbReference>
<organism evidence="3">
    <name type="scientific">marine sediment metagenome</name>
    <dbReference type="NCBI Taxonomy" id="412755"/>
    <lineage>
        <taxon>unclassified sequences</taxon>
        <taxon>metagenomes</taxon>
        <taxon>ecological metagenomes</taxon>
    </lineage>
</organism>
<evidence type="ECO:0008006" key="4">
    <source>
        <dbReference type="Google" id="ProtNLM"/>
    </source>
</evidence>
<name>A0A0F8ZWK6_9ZZZZ</name>
<dbReference type="SUPFAM" id="SSF46548">
    <property type="entry name" value="alpha-helical ferredoxin"/>
    <property type="match status" value="1"/>
</dbReference>
<dbReference type="Gene3D" id="3.50.50.60">
    <property type="entry name" value="FAD/NAD(P)-binding domain"/>
    <property type="match status" value="3"/>
</dbReference>
<dbReference type="InterPro" id="IPR023753">
    <property type="entry name" value="FAD/NAD-binding_dom"/>
</dbReference>
<feature type="domain" description="Dihydroprymidine dehydrogenase" evidence="2">
    <location>
        <begin position="12"/>
        <end position="124"/>
    </location>
</feature>
<dbReference type="EMBL" id="LAZR01045695">
    <property type="protein sequence ID" value="KKK98258.1"/>
    <property type="molecule type" value="Genomic_DNA"/>
</dbReference>